<dbReference type="KEGG" id="haz:A9404_12305"/>
<dbReference type="AlphaFoldDB" id="A0A191ZJK7"/>
<dbReference type="RefSeq" id="WP_066102131.1">
    <property type="nucleotide sequence ID" value="NZ_CP016027.1"/>
</dbReference>
<protein>
    <submittedName>
        <fullName evidence="1">Uncharacterized protein</fullName>
    </submittedName>
</protein>
<proteinExistence type="predicted"/>
<dbReference type="Proteomes" id="UP000078596">
    <property type="component" value="Chromosome"/>
</dbReference>
<keyword evidence="2" id="KW-1185">Reference proteome</keyword>
<accession>A0A191ZJK7</accession>
<dbReference type="EMBL" id="CP016027">
    <property type="protein sequence ID" value="ANJ68050.1"/>
    <property type="molecule type" value="Genomic_DNA"/>
</dbReference>
<evidence type="ECO:0000313" key="1">
    <source>
        <dbReference type="EMBL" id="ANJ68050.1"/>
    </source>
</evidence>
<reference evidence="1 2" key="1">
    <citation type="submission" date="2016-06" db="EMBL/GenBank/DDBJ databases">
        <title>Insight into the functional genes involving in sulfur oxidation in Pearl River water.</title>
        <authorList>
            <person name="Luo J."/>
            <person name="Tan X."/>
            <person name="Lin W."/>
        </authorList>
    </citation>
    <scope>NUCLEOTIDE SEQUENCE [LARGE SCALE GENOMIC DNA]</scope>
    <source>
        <strain evidence="1 2">LS2</strain>
    </source>
</reference>
<dbReference type="OrthoDB" id="571485at2"/>
<sequence>MDEDDFYLKVAHALSGCQLVEQQLKLYITEALELAKKCIGEKIPFKMAGDDYADSSLERLIEIFKKLSDNEKLVTDLRRFKDERNFLSHKGITHCLDYEGELSHSTALELQERLEAIQEEAKLLYVAIHEEANKFRGYLWFDDLTAG</sequence>
<name>A0A191ZJK7_9GAMM</name>
<evidence type="ECO:0000313" key="2">
    <source>
        <dbReference type="Proteomes" id="UP000078596"/>
    </source>
</evidence>
<organism evidence="1 2">
    <name type="scientific">Halothiobacillus diazotrophicus</name>
    <dbReference type="NCBI Taxonomy" id="1860122"/>
    <lineage>
        <taxon>Bacteria</taxon>
        <taxon>Pseudomonadati</taxon>
        <taxon>Pseudomonadota</taxon>
        <taxon>Gammaproteobacteria</taxon>
        <taxon>Chromatiales</taxon>
        <taxon>Halothiobacillaceae</taxon>
        <taxon>Halothiobacillus</taxon>
    </lineage>
</organism>
<gene>
    <name evidence="1" type="ORF">A9404_12305</name>
</gene>